<name>A0ACB7XKK3_9ERIC</name>
<accession>A0ACB7XKK3</accession>
<evidence type="ECO:0000313" key="2">
    <source>
        <dbReference type="Proteomes" id="UP000828048"/>
    </source>
</evidence>
<protein>
    <submittedName>
        <fullName evidence="1">Uncharacterized protein</fullName>
    </submittedName>
</protein>
<keyword evidence="2" id="KW-1185">Reference proteome</keyword>
<comment type="caution">
    <text evidence="1">The sequence shown here is derived from an EMBL/GenBank/DDBJ whole genome shotgun (WGS) entry which is preliminary data.</text>
</comment>
<sequence length="173" mass="19248">MEKAKQERGNQTHEKPKSLVWDCGSSLYDSFELKSLERQLYSAISSRTLSMPHLSGRRVHTPPPPPPPQPRQPVQTQHVVKKSSKFSKPFQRLLRSIFGPKQTHNSLFRMKDCAKGESYYPVFDGSGALYTIPEVAESGGEHHGGSPDFGSALVGRSSSDRFSRTTCIRVSCA</sequence>
<evidence type="ECO:0000313" key="1">
    <source>
        <dbReference type="EMBL" id="KAH7841187.1"/>
    </source>
</evidence>
<proteinExistence type="predicted"/>
<organism evidence="1 2">
    <name type="scientific">Vaccinium darrowii</name>
    <dbReference type="NCBI Taxonomy" id="229202"/>
    <lineage>
        <taxon>Eukaryota</taxon>
        <taxon>Viridiplantae</taxon>
        <taxon>Streptophyta</taxon>
        <taxon>Embryophyta</taxon>
        <taxon>Tracheophyta</taxon>
        <taxon>Spermatophyta</taxon>
        <taxon>Magnoliopsida</taxon>
        <taxon>eudicotyledons</taxon>
        <taxon>Gunneridae</taxon>
        <taxon>Pentapetalae</taxon>
        <taxon>asterids</taxon>
        <taxon>Ericales</taxon>
        <taxon>Ericaceae</taxon>
        <taxon>Vaccinioideae</taxon>
        <taxon>Vaccinieae</taxon>
        <taxon>Vaccinium</taxon>
    </lineage>
</organism>
<dbReference type="EMBL" id="CM037160">
    <property type="protein sequence ID" value="KAH7841187.1"/>
    <property type="molecule type" value="Genomic_DNA"/>
</dbReference>
<gene>
    <name evidence="1" type="ORF">Vadar_026744</name>
</gene>
<dbReference type="Proteomes" id="UP000828048">
    <property type="component" value="Chromosome 10"/>
</dbReference>
<reference evidence="1 2" key="1">
    <citation type="journal article" date="2021" name="Hortic Res">
        <title>High-quality reference genome and annotation aids understanding of berry development for evergreen blueberry (Vaccinium darrowii).</title>
        <authorList>
            <person name="Yu J."/>
            <person name="Hulse-Kemp A.M."/>
            <person name="Babiker E."/>
            <person name="Staton M."/>
        </authorList>
    </citation>
    <scope>NUCLEOTIDE SEQUENCE [LARGE SCALE GENOMIC DNA]</scope>
    <source>
        <strain evidence="2">cv. NJ 8807/NJ 8810</strain>
        <tissue evidence="1">Young leaf</tissue>
    </source>
</reference>